<reference evidence="2" key="1">
    <citation type="submission" date="2020-02" db="EMBL/GenBank/DDBJ databases">
        <authorList>
            <person name="Meier V. D."/>
        </authorList>
    </citation>
    <scope>NUCLEOTIDE SEQUENCE</scope>
    <source>
        <strain evidence="2">AVDCRST_MAG13</strain>
    </source>
</reference>
<sequence>GRREGHRTAGRERRKLGRGDAAGGRRSHEDPARSHLRLRQGVPGHGGERPG</sequence>
<proteinExistence type="predicted"/>
<feature type="non-terminal residue" evidence="2">
    <location>
        <position position="1"/>
    </location>
</feature>
<gene>
    <name evidence="2" type="ORF">AVDCRST_MAG13-2899</name>
</gene>
<protein>
    <submittedName>
        <fullName evidence="2">Uncharacterized protein</fullName>
    </submittedName>
</protein>
<evidence type="ECO:0000313" key="2">
    <source>
        <dbReference type="EMBL" id="CAA9512874.1"/>
    </source>
</evidence>
<feature type="region of interest" description="Disordered" evidence="1">
    <location>
        <begin position="1"/>
        <end position="51"/>
    </location>
</feature>
<name>A0A6J4T3E1_9ACTN</name>
<dbReference type="AlphaFoldDB" id="A0A6J4T3E1"/>
<dbReference type="EMBL" id="CADCVO010000468">
    <property type="protein sequence ID" value="CAA9512874.1"/>
    <property type="molecule type" value="Genomic_DNA"/>
</dbReference>
<accession>A0A6J4T3E1</accession>
<organism evidence="2">
    <name type="scientific">uncultured Solirubrobacteraceae bacterium</name>
    <dbReference type="NCBI Taxonomy" id="1162706"/>
    <lineage>
        <taxon>Bacteria</taxon>
        <taxon>Bacillati</taxon>
        <taxon>Actinomycetota</taxon>
        <taxon>Thermoleophilia</taxon>
        <taxon>Solirubrobacterales</taxon>
        <taxon>Solirubrobacteraceae</taxon>
        <taxon>environmental samples</taxon>
    </lineage>
</organism>
<feature type="compositionally biased region" description="Basic and acidic residues" evidence="1">
    <location>
        <begin position="1"/>
        <end position="11"/>
    </location>
</feature>
<feature type="non-terminal residue" evidence="2">
    <location>
        <position position="51"/>
    </location>
</feature>
<evidence type="ECO:0000256" key="1">
    <source>
        <dbReference type="SAM" id="MobiDB-lite"/>
    </source>
</evidence>